<gene>
    <name evidence="1" type="ORF">FNM00_18145</name>
</gene>
<name>A0A554RHE6_9ACTN</name>
<accession>A0A554RHE6</accession>
<sequence>MTGELHAWIDESIHAQGPTPGFYLLAAAISDPTSAESIRESLRRLVPRPRRRLHWNSEDHRTRYEIVDVIASTSLTHVIVLAEVEARRQERARRKCLQRLLFELDQRGVTRAWIESRQAAQDRRDQEMVASLHGSGAISPGFTVTFAKPLDDPMLWIPDAVAGMTLAALRDDNHAWLDQLNGAYELIRL</sequence>
<dbReference type="OrthoDB" id="3255134at2"/>
<protein>
    <recommendedName>
        <fullName evidence="3">DUF3800 domain-containing protein</fullName>
    </recommendedName>
</protein>
<evidence type="ECO:0008006" key="3">
    <source>
        <dbReference type="Google" id="ProtNLM"/>
    </source>
</evidence>
<dbReference type="AlphaFoldDB" id="A0A554RHE6"/>
<dbReference type="EMBL" id="VLNT01000031">
    <property type="protein sequence ID" value="TSD53587.1"/>
    <property type="molecule type" value="Genomic_DNA"/>
</dbReference>
<organism evidence="1 2">
    <name type="scientific">Aeromicrobium piscarium</name>
    <dbReference type="NCBI Taxonomy" id="2590901"/>
    <lineage>
        <taxon>Bacteria</taxon>
        <taxon>Bacillati</taxon>
        <taxon>Actinomycetota</taxon>
        <taxon>Actinomycetes</taxon>
        <taxon>Propionibacteriales</taxon>
        <taxon>Nocardioidaceae</taxon>
        <taxon>Aeromicrobium</taxon>
    </lineage>
</organism>
<dbReference type="RefSeq" id="WP_143914946.1">
    <property type="nucleotide sequence ID" value="NZ_VLNT01000031.1"/>
</dbReference>
<comment type="caution">
    <text evidence="1">The sequence shown here is derived from an EMBL/GenBank/DDBJ whole genome shotgun (WGS) entry which is preliminary data.</text>
</comment>
<evidence type="ECO:0000313" key="2">
    <source>
        <dbReference type="Proteomes" id="UP000316988"/>
    </source>
</evidence>
<evidence type="ECO:0000313" key="1">
    <source>
        <dbReference type="EMBL" id="TSD53587.1"/>
    </source>
</evidence>
<keyword evidence="2" id="KW-1185">Reference proteome</keyword>
<reference evidence="1 2" key="1">
    <citation type="submission" date="2019-07" db="EMBL/GenBank/DDBJ databases">
        <authorList>
            <person name="Zhao L.H."/>
        </authorList>
    </citation>
    <scope>NUCLEOTIDE SEQUENCE [LARGE SCALE GENOMIC DNA]</scope>
    <source>
        <strain evidence="1 2">Co35</strain>
    </source>
</reference>
<dbReference type="Proteomes" id="UP000316988">
    <property type="component" value="Unassembled WGS sequence"/>
</dbReference>
<proteinExistence type="predicted"/>